<reference evidence="13 14" key="1">
    <citation type="submission" date="2019-06" db="EMBL/GenBank/DDBJ databases">
        <title>Sequencing the genomes of 1000 actinobacteria strains.</title>
        <authorList>
            <person name="Klenk H.-P."/>
        </authorList>
    </citation>
    <scope>NUCLEOTIDE SEQUENCE [LARGE SCALE GENOMIC DNA]</scope>
    <source>
        <strain evidence="13 14">DSM 44826</strain>
    </source>
</reference>
<keyword evidence="5 13" id="KW-0808">Transferase</keyword>
<feature type="transmembrane region" description="Helical" evidence="11">
    <location>
        <begin position="320"/>
        <end position="340"/>
    </location>
</feature>
<dbReference type="UniPathway" id="UPA00196"/>
<evidence type="ECO:0000256" key="7">
    <source>
        <dbReference type="ARBA" id="ARBA00022824"/>
    </source>
</evidence>
<feature type="region of interest" description="Disordered" evidence="10">
    <location>
        <begin position="1"/>
        <end position="30"/>
    </location>
</feature>
<evidence type="ECO:0000313" key="14">
    <source>
        <dbReference type="Proteomes" id="UP000317940"/>
    </source>
</evidence>
<dbReference type="Proteomes" id="UP000317940">
    <property type="component" value="Unassembled WGS sequence"/>
</dbReference>
<protein>
    <submittedName>
        <fullName evidence="13">Dolichyl-phosphate-mannose-protein mannosyltransferase</fullName>
    </submittedName>
</protein>
<dbReference type="AlphaFoldDB" id="A0A561UJM0"/>
<feature type="transmembrane region" description="Helical" evidence="11">
    <location>
        <begin position="347"/>
        <end position="366"/>
    </location>
</feature>
<gene>
    <name evidence="13" type="ORF">FHX73_113407</name>
</gene>
<dbReference type="EMBL" id="VIWT01000001">
    <property type="protein sequence ID" value="TWF99560.1"/>
    <property type="molecule type" value="Genomic_DNA"/>
</dbReference>
<sequence>MSAISSPSQPDRAPSRDEAGAPPPGAGGWPALRAVGRRAAPALAVFTAAKASGFAVFLALLAGSKSYAGKNAAFGGGAHAWEVLGSWDGKWYQRIAVQGYHPESIAAVGGIQHLHQNSVAFFPLYPALIRLVGECTGLGAFGAGLVVAVLSSMVAAVALYLIAEKLAGPRTGLITAALWAVLPGSGVEWAVYSDSLFVALAALACYCVMTRRWLHAGALTCVAGLNRPTSAALIGAVVLAAAIALGRREDGWRPLGAILIAPWGLIGYLGWVGYRMGALDAYTTLERTQWGHYFDWGQYTFHTSVSLMLGKHLLWADFEVPNLIALLLLLSLPVLVVLMLQLRLPAVLNAYALLTIALVVPNAGLYCNYSRYLLPAFPLFLALAYGLRRVRLPALAVTIGVLAAASGWYAGFALFELGAP</sequence>
<feature type="domain" description="Glycosyltransferase RgtA/B/C/D-like" evidence="12">
    <location>
        <begin position="123"/>
        <end position="245"/>
    </location>
</feature>
<evidence type="ECO:0000256" key="9">
    <source>
        <dbReference type="ARBA" id="ARBA00023136"/>
    </source>
</evidence>
<dbReference type="InterPro" id="IPR007315">
    <property type="entry name" value="PIG-V/Gpi18"/>
</dbReference>
<dbReference type="PANTHER" id="PTHR12468:SF2">
    <property type="entry name" value="GPI MANNOSYLTRANSFERASE 2"/>
    <property type="match status" value="1"/>
</dbReference>
<keyword evidence="4 13" id="KW-0328">Glycosyltransferase</keyword>
<comment type="pathway">
    <text evidence="2">Glycolipid biosynthesis; glycosylphosphatidylinositol-anchor biosynthesis.</text>
</comment>
<keyword evidence="7" id="KW-0256">Endoplasmic reticulum</keyword>
<evidence type="ECO:0000259" key="12">
    <source>
        <dbReference type="Pfam" id="PF13231"/>
    </source>
</evidence>
<dbReference type="GO" id="GO:0006506">
    <property type="term" value="P:GPI anchor biosynthetic process"/>
    <property type="evidence" value="ECO:0007669"/>
    <property type="project" value="UniProtKB-UniPathway"/>
</dbReference>
<accession>A0A561UJM0</accession>
<evidence type="ECO:0000256" key="11">
    <source>
        <dbReference type="SAM" id="Phobius"/>
    </source>
</evidence>
<dbReference type="GO" id="GO:0004376">
    <property type="term" value="F:GPI mannosyltransferase activity"/>
    <property type="evidence" value="ECO:0007669"/>
    <property type="project" value="InterPro"/>
</dbReference>
<dbReference type="PANTHER" id="PTHR12468">
    <property type="entry name" value="GPI MANNOSYLTRANSFERASE 2"/>
    <property type="match status" value="1"/>
</dbReference>
<feature type="transmembrane region" description="Helical" evidence="11">
    <location>
        <begin position="138"/>
        <end position="163"/>
    </location>
</feature>
<dbReference type="GO" id="GO:0000009">
    <property type="term" value="F:alpha-1,6-mannosyltransferase activity"/>
    <property type="evidence" value="ECO:0007669"/>
    <property type="project" value="InterPro"/>
</dbReference>
<feature type="transmembrane region" description="Helical" evidence="11">
    <location>
        <begin position="39"/>
        <end position="61"/>
    </location>
</feature>
<evidence type="ECO:0000256" key="10">
    <source>
        <dbReference type="SAM" id="MobiDB-lite"/>
    </source>
</evidence>
<keyword evidence="6 11" id="KW-0812">Transmembrane</keyword>
<name>A0A561UJM0_9ACTN</name>
<keyword evidence="8 11" id="KW-1133">Transmembrane helix</keyword>
<evidence type="ECO:0000256" key="3">
    <source>
        <dbReference type="ARBA" id="ARBA00022502"/>
    </source>
</evidence>
<dbReference type="Pfam" id="PF13231">
    <property type="entry name" value="PMT_2"/>
    <property type="match status" value="1"/>
</dbReference>
<keyword evidence="14" id="KW-1185">Reference proteome</keyword>
<keyword evidence="3" id="KW-0337">GPI-anchor biosynthesis</keyword>
<feature type="transmembrane region" description="Helical" evidence="11">
    <location>
        <begin position="394"/>
        <end position="415"/>
    </location>
</feature>
<dbReference type="InterPro" id="IPR038731">
    <property type="entry name" value="RgtA/B/C-like"/>
</dbReference>
<keyword evidence="9 11" id="KW-0472">Membrane</keyword>
<dbReference type="GO" id="GO:0016020">
    <property type="term" value="C:membrane"/>
    <property type="evidence" value="ECO:0007669"/>
    <property type="project" value="GOC"/>
</dbReference>
<evidence type="ECO:0000256" key="5">
    <source>
        <dbReference type="ARBA" id="ARBA00022679"/>
    </source>
</evidence>
<proteinExistence type="predicted"/>
<comment type="caution">
    <text evidence="13">The sequence shown here is derived from an EMBL/GenBank/DDBJ whole genome shotgun (WGS) entry which is preliminary data.</text>
</comment>
<dbReference type="RefSeq" id="WP_246213567.1">
    <property type="nucleotide sequence ID" value="NZ_BAAAMZ010000006.1"/>
</dbReference>
<evidence type="ECO:0000256" key="4">
    <source>
        <dbReference type="ARBA" id="ARBA00022676"/>
    </source>
</evidence>
<evidence type="ECO:0000256" key="6">
    <source>
        <dbReference type="ARBA" id="ARBA00022692"/>
    </source>
</evidence>
<comment type="subcellular location">
    <subcellularLocation>
        <location evidence="1">Endoplasmic reticulum membrane</location>
        <topology evidence="1">Multi-pass membrane protein</topology>
    </subcellularLocation>
</comment>
<organism evidence="13 14">
    <name type="scientific">Kitasatospora viridis</name>
    <dbReference type="NCBI Taxonomy" id="281105"/>
    <lineage>
        <taxon>Bacteria</taxon>
        <taxon>Bacillati</taxon>
        <taxon>Actinomycetota</taxon>
        <taxon>Actinomycetes</taxon>
        <taxon>Kitasatosporales</taxon>
        <taxon>Streptomycetaceae</taxon>
        <taxon>Kitasatospora</taxon>
    </lineage>
</organism>
<evidence type="ECO:0000313" key="13">
    <source>
        <dbReference type="EMBL" id="TWF99560.1"/>
    </source>
</evidence>
<evidence type="ECO:0000256" key="8">
    <source>
        <dbReference type="ARBA" id="ARBA00022989"/>
    </source>
</evidence>
<feature type="transmembrane region" description="Helical" evidence="11">
    <location>
        <begin position="252"/>
        <end position="272"/>
    </location>
</feature>
<feature type="transmembrane region" description="Helical" evidence="11">
    <location>
        <begin position="189"/>
        <end position="209"/>
    </location>
</feature>
<evidence type="ECO:0000256" key="1">
    <source>
        <dbReference type="ARBA" id="ARBA00004477"/>
    </source>
</evidence>
<feature type="transmembrane region" description="Helical" evidence="11">
    <location>
        <begin position="230"/>
        <end position="246"/>
    </location>
</feature>
<evidence type="ECO:0000256" key="2">
    <source>
        <dbReference type="ARBA" id="ARBA00004687"/>
    </source>
</evidence>